<reference evidence="1" key="1">
    <citation type="submission" date="2021-11" db="EMBL/GenBank/DDBJ databases">
        <title>Fusarium solani-melongenae Genome sequencing and assembly.</title>
        <authorList>
            <person name="Xie S."/>
            <person name="Huang L."/>
            <person name="Zhang X."/>
        </authorList>
    </citation>
    <scope>NUCLEOTIDE SEQUENCE</scope>
    <source>
        <strain evidence="1">CRI 24-3</strain>
    </source>
</reference>
<gene>
    <name evidence="1" type="ORF">LCI18_014988</name>
</gene>
<evidence type="ECO:0000313" key="1">
    <source>
        <dbReference type="EMBL" id="UPL04054.1"/>
    </source>
</evidence>
<dbReference type="Proteomes" id="UP000830768">
    <property type="component" value="Chromosome 13"/>
</dbReference>
<evidence type="ECO:0000313" key="2">
    <source>
        <dbReference type="Proteomes" id="UP000830768"/>
    </source>
</evidence>
<organism evidence="1 2">
    <name type="scientific">Fusarium solani subsp. cucurbitae</name>
    <name type="common">Neocosmosporum cucurbitae</name>
    <dbReference type="NCBI Taxonomy" id="2747967"/>
    <lineage>
        <taxon>Eukaryota</taxon>
        <taxon>Fungi</taxon>
        <taxon>Dikarya</taxon>
        <taxon>Ascomycota</taxon>
        <taxon>Pezizomycotina</taxon>
        <taxon>Sordariomycetes</taxon>
        <taxon>Hypocreomycetidae</taxon>
        <taxon>Hypocreales</taxon>
        <taxon>Nectriaceae</taxon>
        <taxon>Fusarium</taxon>
        <taxon>Fusarium solani species complex</taxon>
    </lineage>
</organism>
<name>A0ACD3ZSI7_FUSSC</name>
<keyword evidence="2" id="KW-1185">Reference proteome</keyword>
<accession>A0ACD3ZSI7</accession>
<protein>
    <submittedName>
        <fullName evidence="1">Uncharacterized protein</fullName>
    </submittedName>
</protein>
<sequence>MACKTCRARKIRCDQTRPVCHNCRLRSSQCTYAGERRIRRRAHGGIVAHRHSLANADTNRSRTPSSMPQVRLPSVSASEDDDQNDDGQLVYVTNSSNHGNTVNTGTRACPPAYGTNIVVQTLDNPDNPDNDYLAPVLDRILDADDGEHAQGGHPALWIRAEDGDEYTGLSSGVSIVSDLGLSWIRNHIPDSDGLCETIQDIRNTILAQLRRPKCIPQAVSCGYANGAVPGLKPTSPAVVKKYVDAYFSTVQTIFPVLDREQFETQLATFGTDANCKSSSWKALLSAVLASGCRAALSNETAEAFQQSGHESWEYFRVALSYESEIVHGTTDLMAVQAFTVLTIFAQGLSCPQRLEFTLCSIASRLAQSIGLYHHPSQKWNLSEEEKFHRARVFWVIYCLDKTIALRCGRPSAINDDEISVCFPRGAQMSCHDHSHPGITDRGQEFDFFLSFTKLARICGAVSRRLYSATALSSSSTQLSTTFDRLLMDLEGWKQAIPAKIQPGSPFGQIADPKGLSKFQLLVLHSSYYYVLCAIYRRFTPLFTENETAQTAVTERTMKKNIGAARSIALLTKHLDVESLTPTWLGFYYPFTALTTIFVHVASNPNDESTRNDIALMEVIVGFFGRLEYITSGEAAFTKASEFVHQARRIVDRYADGGRSDSRGNEPRGRGAANQAQNLSEMDVMSLDVTDEPQTGQRRGSSTLSNQPLTKGSFRDILGQQLEPVSQHAAEPTVANNRQCTSTSTPDISSQILFSDVMSLLENNQVDISDESWLENWTLTGLTG</sequence>
<proteinExistence type="predicted"/>
<dbReference type="EMBL" id="CP090041">
    <property type="protein sequence ID" value="UPL04054.1"/>
    <property type="molecule type" value="Genomic_DNA"/>
</dbReference>